<dbReference type="EMBL" id="JBIMSN010000096">
    <property type="protein sequence ID" value="MFH5230993.1"/>
    <property type="molecule type" value="Genomic_DNA"/>
</dbReference>
<evidence type="ECO:0000313" key="4">
    <source>
        <dbReference type="EMBL" id="MFH5230993.1"/>
    </source>
</evidence>
<evidence type="ECO:0000313" key="6">
    <source>
        <dbReference type="Proteomes" id="UP001609176"/>
    </source>
</evidence>
<name>A0ABW7K9G8_9NOCA</name>
<evidence type="ECO:0000256" key="2">
    <source>
        <dbReference type="SAM" id="Phobius"/>
    </source>
</evidence>
<protein>
    <submittedName>
        <fullName evidence="4">DUF6542 domain-containing protein</fullName>
    </submittedName>
</protein>
<feature type="compositionally biased region" description="Basic and acidic residues" evidence="1">
    <location>
        <begin position="261"/>
        <end position="283"/>
    </location>
</feature>
<reference evidence="6 7" key="1">
    <citation type="submission" date="2024-10" db="EMBL/GenBank/DDBJ databases">
        <authorList>
            <person name="Riesco R."/>
        </authorList>
    </citation>
    <scope>NUCLEOTIDE SEQUENCE [LARGE SCALE GENOMIC DNA]</scope>
    <source>
        <strain evidence="5 6">NCIMB 15448</strain>
        <strain evidence="4 7">NCIMB 15450</strain>
    </source>
</reference>
<dbReference type="RefSeq" id="WP_395125586.1">
    <property type="nucleotide sequence ID" value="NZ_JBIMSN010000096.1"/>
</dbReference>
<comment type="caution">
    <text evidence="4">The sequence shown here is derived from an EMBL/GenBank/DDBJ whole genome shotgun (WGS) entry which is preliminary data.</text>
</comment>
<dbReference type="InterPro" id="IPR046672">
    <property type="entry name" value="DUF6542"/>
</dbReference>
<keyword evidence="2" id="KW-0812">Transmembrane</keyword>
<feature type="compositionally biased region" description="Basic and acidic residues" evidence="1">
    <location>
        <begin position="308"/>
        <end position="318"/>
    </location>
</feature>
<keyword evidence="2" id="KW-1133">Transmembrane helix</keyword>
<sequence>MSGYQRARSSVPLAQRSALPTVPGVSAAIAVLIAVGATFVGFLIDASRGSELTGAFSVLYFLGCIAAVIAVRHRGLFTAMVQPPLILFIAVPLASQYFTEEPRKSLRDILLNVALPLVDRFPTMLATTLLALIIGLVRMFLVSQQRSTLPRRTRSASAAEDEPRRPRPGTRPRRPSKPEAEAGPTPPRRDARSTRREPPTGRETPPARGAYRDEPIRPKRYDDPPTRDRTPREAPQSEAPGTYRYRYPKPPEDPPATRSTPRAERLVHDYSVRDYAARDHAARDYAAQDYPARDYAAQDYAAPQPRRQTSEGRRRADVPAHPSPRVRYRDREE</sequence>
<organism evidence="4 7">
    <name type="scientific">Antrihabitans spumae</name>
    <dbReference type="NCBI Taxonomy" id="3373370"/>
    <lineage>
        <taxon>Bacteria</taxon>
        <taxon>Bacillati</taxon>
        <taxon>Actinomycetota</taxon>
        <taxon>Actinomycetes</taxon>
        <taxon>Mycobacteriales</taxon>
        <taxon>Nocardiaceae</taxon>
        <taxon>Antrihabitans</taxon>
    </lineage>
</organism>
<accession>A0ABW7K9G8</accession>
<feature type="transmembrane region" description="Helical" evidence="2">
    <location>
        <begin position="21"/>
        <end position="44"/>
    </location>
</feature>
<gene>
    <name evidence="5" type="ORF">ACHIPV_20655</name>
    <name evidence="4" type="ORF">ACHIRB_20855</name>
</gene>
<feature type="compositionally biased region" description="Basic residues" evidence="1">
    <location>
        <begin position="166"/>
        <end position="175"/>
    </location>
</feature>
<proteinExistence type="predicted"/>
<feature type="compositionally biased region" description="Basic and acidic residues" evidence="1">
    <location>
        <begin position="187"/>
        <end position="200"/>
    </location>
</feature>
<feature type="region of interest" description="Disordered" evidence="1">
    <location>
        <begin position="147"/>
        <end position="333"/>
    </location>
</feature>
<keyword evidence="7" id="KW-1185">Reference proteome</keyword>
<evidence type="ECO:0000256" key="1">
    <source>
        <dbReference type="SAM" id="MobiDB-lite"/>
    </source>
</evidence>
<keyword evidence="2" id="KW-0472">Membrane</keyword>
<dbReference type="Proteomes" id="UP001609219">
    <property type="component" value="Unassembled WGS sequence"/>
</dbReference>
<evidence type="ECO:0000259" key="3">
    <source>
        <dbReference type="Pfam" id="PF20177"/>
    </source>
</evidence>
<dbReference type="Pfam" id="PF20177">
    <property type="entry name" value="DUF6542"/>
    <property type="match status" value="1"/>
</dbReference>
<dbReference type="Proteomes" id="UP001609176">
    <property type="component" value="Unassembled WGS sequence"/>
</dbReference>
<feature type="compositionally biased region" description="Basic and acidic residues" evidence="1">
    <location>
        <begin position="210"/>
        <end position="232"/>
    </location>
</feature>
<evidence type="ECO:0000313" key="5">
    <source>
        <dbReference type="EMBL" id="MFH5244264.1"/>
    </source>
</evidence>
<feature type="domain" description="DUF6542" evidence="3">
    <location>
        <begin position="24"/>
        <end position="142"/>
    </location>
</feature>
<evidence type="ECO:0000313" key="7">
    <source>
        <dbReference type="Proteomes" id="UP001609219"/>
    </source>
</evidence>
<feature type="transmembrane region" description="Helical" evidence="2">
    <location>
        <begin position="76"/>
        <end position="98"/>
    </location>
</feature>
<dbReference type="EMBL" id="JBIMSP010000039">
    <property type="protein sequence ID" value="MFH5244264.1"/>
    <property type="molecule type" value="Genomic_DNA"/>
</dbReference>
<feature type="transmembrane region" description="Helical" evidence="2">
    <location>
        <begin position="50"/>
        <end position="69"/>
    </location>
</feature>
<feature type="transmembrane region" description="Helical" evidence="2">
    <location>
        <begin position="121"/>
        <end position="142"/>
    </location>
</feature>